<keyword evidence="2" id="KW-1185">Reference proteome</keyword>
<organism evidence="1 2">
    <name type="scientific">Nitrolancea hollandica Lb</name>
    <dbReference type="NCBI Taxonomy" id="1129897"/>
    <lineage>
        <taxon>Bacteria</taxon>
        <taxon>Pseudomonadati</taxon>
        <taxon>Thermomicrobiota</taxon>
        <taxon>Thermomicrobia</taxon>
        <taxon>Sphaerobacterales</taxon>
        <taxon>Sphaerobacterineae</taxon>
        <taxon>Sphaerobacteraceae</taxon>
        <taxon>Nitrolancea</taxon>
    </lineage>
</organism>
<evidence type="ECO:0000313" key="1">
    <source>
        <dbReference type="EMBL" id="CCF86110.1"/>
    </source>
</evidence>
<name>I4EN47_9BACT</name>
<accession>I4EN47</accession>
<protein>
    <submittedName>
        <fullName evidence="1">Uncharacterized protein</fullName>
    </submittedName>
</protein>
<comment type="caution">
    <text evidence="1">The sequence shown here is derived from an EMBL/GenBank/DDBJ whole genome shotgun (WGS) entry which is preliminary data.</text>
</comment>
<sequence length="143" mass="15830">MLSNAFKGRLHAVIQMAHERGVDLVCEVNPSANWVSFQFDGVDSHAVTMRLDEVMALSTVALLAKVFRGLGITVEPVSSALPEFMGRFRTGPEALDNKLFRPHEIAMLKLLAWECETGRRDPYGEGPGTRDLAKFVASQTDRL</sequence>
<dbReference type="EMBL" id="CAGS01000709">
    <property type="protein sequence ID" value="CCF86110.1"/>
    <property type="molecule type" value="Genomic_DNA"/>
</dbReference>
<dbReference type="Proteomes" id="UP000004221">
    <property type="component" value="Unassembled WGS sequence"/>
</dbReference>
<reference evidence="1 2" key="1">
    <citation type="journal article" date="2012" name="ISME J.">
        <title>Nitrification expanded: discovery, physiology and genomics of a nitrite-oxidizing bacterium from the phylum Chloroflexi.</title>
        <authorList>
            <person name="Sorokin D.Y."/>
            <person name="Lucker S."/>
            <person name="Vejmelkova D."/>
            <person name="Kostrikina N.A."/>
            <person name="Kleerebezem R."/>
            <person name="Rijpstra W.I."/>
            <person name="Damste J.S."/>
            <person name="Le Paslier D."/>
            <person name="Muyzer G."/>
            <person name="Wagner M."/>
            <person name="van Loosdrecht M.C."/>
            <person name="Daims H."/>
        </authorList>
    </citation>
    <scope>NUCLEOTIDE SEQUENCE [LARGE SCALE GENOMIC DNA]</scope>
    <source>
        <strain evidence="2">none</strain>
    </source>
</reference>
<proteinExistence type="predicted"/>
<evidence type="ECO:0000313" key="2">
    <source>
        <dbReference type="Proteomes" id="UP000004221"/>
    </source>
</evidence>
<gene>
    <name evidence="1" type="ORF">NITHO_740002</name>
</gene>
<dbReference type="AlphaFoldDB" id="I4EN47"/>